<feature type="transmembrane region" description="Helical" evidence="6">
    <location>
        <begin position="50"/>
        <end position="69"/>
    </location>
</feature>
<gene>
    <name evidence="8" type="ordered locus">Cthe_0606</name>
</gene>
<dbReference type="Pfam" id="PF03772">
    <property type="entry name" value="Competence"/>
    <property type="match status" value="1"/>
</dbReference>
<evidence type="ECO:0000256" key="3">
    <source>
        <dbReference type="ARBA" id="ARBA00022692"/>
    </source>
</evidence>
<dbReference type="InterPro" id="IPR001279">
    <property type="entry name" value="Metallo-B-lactamas"/>
</dbReference>
<protein>
    <submittedName>
        <fullName evidence="8">DNA internalization-related competence protein ComEC/Rec2</fullName>
    </submittedName>
</protein>
<feature type="transmembrane region" description="Helical" evidence="6">
    <location>
        <begin position="503"/>
        <end position="521"/>
    </location>
</feature>
<dbReference type="SUPFAM" id="SSF56281">
    <property type="entry name" value="Metallo-hydrolase/oxidoreductase"/>
    <property type="match status" value="1"/>
</dbReference>
<feature type="transmembrane region" description="Helical" evidence="6">
    <location>
        <begin position="346"/>
        <end position="365"/>
    </location>
</feature>
<dbReference type="KEGG" id="cth:Cthe_0606"/>
<dbReference type="PANTHER" id="PTHR30619:SF1">
    <property type="entry name" value="RECOMBINATION PROTEIN 2"/>
    <property type="match status" value="1"/>
</dbReference>
<feature type="transmembrane region" description="Helical" evidence="6">
    <location>
        <begin position="436"/>
        <end position="457"/>
    </location>
</feature>
<keyword evidence="9" id="KW-1185">Reference proteome</keyword>
<dbReference type="CDD" id="cd07731">
    <property type="entry name" value="ComA-like_MBL-fold"/>
    <property type="match status" value="1"/>
</dbReference>
<dbReference type="RefSeq" id="WP_003516511.1">
    <property type="nucleotide sequence ID" value="NC_009012.1"/>
</dbReference>
<dbReference type="STRING" id="203119.Cthe_0606"/>
<feature type="domain" description="Metallo-beta-lactamase" evidence="7">
    <location>
        <begin position="534"/>
        <end position="732"/>
    </location>
</feature>
<dbReference type="PROSITE" id="PS51257">
    <property type="entry name" value="PROKAR_LIPOPROTEIN"/>
    <property type="match status" value="1"/>
</dbReference>
<dbReference type="GO" id="GO:0005886">
    <property type="term" value="C:plasma membrane"/>
    <property type="evidence" value="ECO:0007669"/>
    <property type="project" value="UniProtKB-SubCell"/>
</dbReference>
<keyword evidence="4 6" id="KW-1133">Transmembrane helix</keyword>
<feature type="transmembrane region" description="Helical" evidence="6">
    <location>
        <begin position="324"/>
        <end position="340"/>
    </location>
</feature>
<dbReference type="GO" id="GO:0030420">
    <property type="term" value="P:establishment of competence for transformation"/>
    <property type="evidence" value="ECO:0007669"/>
    <property type="project" value="InterPro"/>
</dbReference>
<dbReference type="Proteomes" id="UP000002145">
    <property type="component" value="Chromosome"/>
</dbReference>
<dbReference type="NCBIfam" id="TIGR00360">
    <property type="entry name" value="ComEC_N-term"/>
    <property type="match status" value="1"/>
</dbReference>
<keyword evidence="5 6" id="KW-0472">Membrane</keyword>
<name>A3DD12_ACET2</name>
<feature type="transmembrane region" description="Helical" evidence="6">
    <location>
        <begin position="377"/>
        <end position="400"/>
    </location>
</feature>
<dbReference type="InterPro" id="IPR036866">
    <property type="entry name" value="RibonucZ/Hydroxyglut_hydro"/>
</dbReference>
<evidence type="ECO:0000256" key="2">
    <source>
        <dbReference type="ARBA" id="ARBA00022475"/>
    </source>
</evidence>
<evidence type="ECO:0000256" key="5">
    <source>
        <dbReference type="ARBA" id="ARBA00023136"/>
    </source>
</evidence>
<dbReference type="InterPro" id="IPR004797">
    <property type="entry name" value="Competence_ComEC/Rec2"/>
</dbReference>
<dbReference type="EMBL" id="CP000568">
    <property type="protein sequence ID" value="ABN51841.1"/>
    <property type="molecule type" value="Genomic_DNA"/>
</dbReference>
<evidence type="ECO:0000256" key="4">
    <source>
        <dbReference type="ARBA" id="ARBA00022989"/>
    </source>
</evidence>
<comment type="subcellular location">
    <subcellularLocation>
        <location evidence="1">Cell membrane</location>
        <topology evidence="1">Multi-pass membrane protein</topology>
    </subcellularLocation>
</comment>
<dbReference type="InterPro" id="IPR004477">
    <property type="entry name" value="ComEC_N"/>
</dbReference>
<dbReference type="OrthoDB" id="9761531at2"/>
<dbReference type="eggNOG" id="COG2333">
    <property type="taxonomic scope" value="Bacteria"/>
</dbReference>
<dbReference type="HOGENOM" id="CLU_010363_2_1_9"/>
<dbReference type="eggNOG" id="COG0658">
    <property type="taxonomic scope" value="Bacteria"/>
</dbReference>
<feature type="transmembrane region" description="Helical" evidence="6">
    <location>
        <begin position="252"/>
        <end position="271"/>
    </location>
</feature>
<dbReference type="AlphaFoldDB" id="A3DD12"/>
<dbReference type="GeneID" id="35805989"/>
<reference evidence="9" key="1">
    <citation type="submission" date="2007-02" db="EMBL/GenBank/DDBJ databases">
        <title>Complete sequence of Clostridium thermocellum ATCC 27405.</title>
        <authorList>
            <consortium name="US DOE Joint Genome Institute"/>
            <person name="Copeland A."/>
            <person name="Lucas S."/>
            <person name="Lapidus A."/>
            <person name="Barry K."/>
            <person name="Detter J.C."/>
            <person name="Glavina del Rio T."/>
            <person name="Hammon N."/>
            <person name="Israni S."/>
            <person name="Dalin E."/>
            <person name="Tice H."/>
            <person name="Pitluck S."/>
            <person name="Chertkov O."/>
            <person name="Brettin T."/>
            <person name="Bruce D."/>
            <person name="Han C."/>
            <person name="Tapia R."/>
            <person name="Gilna P."/>
            <person name="Schmutz J."/>
            <person name="Larimer F."/>
            <person name="Land M."/>
            <person name="Hauser L."/>
            <person name="Kyrpides N."/>
            <person name="Mikhailova N."/>
            <person name="Wu J.H.D."/>
            <person name="Newcomb M."/>
            <person name="Richardson P."/>
        </authorList>
    </citation>
    <scope>NUCLEOTIDE SEQUENCE [LARGE SCALE GENOMIC DNA]</scope>
    <source>
        <strain evidence="9">ATCC 27405 / DSM 1237 / JCM 9322 / NBRC 103400 / NCIMB 10682 / NRRL B-4536 / VPI 7372</strain>
    </source>
</reference>
<dbReference type="InterPro" id="IPR035681">
    <property type="entry name" value="ComA-like_MBL"/>
</dbReference>
<dbReference type="InterPro" id="IPR025405">
    <property type="entry name" value="DUF4131"/>
</dbReference>
<keyword evidence="2" id="KW-1003">Cell membrane</keyword>
<feature type="transmembrane region" description="Helical" evidence="6">
    <location>
        <begin position="24"/>
        <end position="43"/>
    </location>
</feature>
<dbReference type="PANTHER" id="PTHR30619">
    <property type="entry name" value="DNA INTERNALIZATION/COMPETENCE PROTEIN COMEC/REC2"/>
    <property type="match status" value="1"/>
</dbReference>
<feature type="transmembrane region" description="Helical" evidence="6">
    <location>
        <begin position="278"/>
        <end position="295"/>
    </location>
</feature>
<sequence>MKRPLVCFSLSLMAGILCTNLTHSYLFAFLSCVVIGVIAFILLKNKDNAKFIVGGIVLFYFIGAVYYLYGYNRNLHKFEEFAGKNVVIRGYIDSAPEIKGSTIRYVLKTEEIRLKEDSNQEKKIRGKILLSVQKSDEVPLFEYGREIKISGKISIPKGRTNPGGFDYRKYLNHSGISATVFVVGRNIYPQKNVKGNIFVKAGLSIRERIVNVINQSLPPQQAGLLSGMLIGYREGLSEEVEEAFSNSGLTHLMAVSGANVAFIMLPLVFIFKKLRFRQNIYNIIIIGILLLFTFITGFEPSVLRAVIMAIVILVGQILKRETDIFTSIAFAAILLLLLNPGNLFNIGFQLSFAATISLVLFYTNLKNMLNFGFLPEFITDVLASTLAAQIGVLPITVFYFNKISLISVLSNLIVAPVVEFITIMGSLMAVLGQIHIIFSVLIGYCNNALLSFVLFVTKTTAELPYSVITVSTPSVVLVIIYYIFILFLFWYKPKYKVKLNLKYCVLAGAVSVALIAVSFLWPKGMEVVFLDVGQGDGAFIRTCSGKTILIDGGPESAGENAVVPFLLDYGVTEIDLVVVSHGHDDHYKGLLPVLENFKVRTLIIPDVDTDEGLLDAIEIARKRKISVEKCEKDDVITLDKKTYIEVLHPREGIYFNESGINNSSLVLKLNFKDVSILFTGDIEKEAERLLCEDEVNLDADVLKVAHHGSSTSSTEEFLDSVTPDVAVISVGKNNFGHPSEEVLQRMESKGIYVLRTDISGAVVLKTYGEKIRIRPTVP</sequence>
<keyword evidence="3 6" id="KW-0812">Transmembrane</keyword>
<evidence type="ECO:0000313" key="8">
    <source>
        <dbReference type="EMBL" id="ABN51841.1"/>
    </source>
</evidence>
<dbReference type="NCBIfam" id="TIGR00361">
    <property type="entry name" value="ComEC_Rec2"/>
    <property type="match status" value="1"/>
</dbReference>
<proteinExistence type="predicted"/>
<dbReference type="SMART" id="SM00849">
    <property type="entry name" value="Lactamase_B"/>
    <property type="match status" value="1"/>
</dbReference>
<feature type="transmembrane region" description="Helical" evidence="6">
    <location>
        <begin position="301"/>
        <end position="317"/>
    </location>
</feature>
<feature type="transmembrane region" description="Helical" evidence="6">
    <location>
        <begin position="406"/>
        <end position="429"/>
    </location>
</feature>
<feature type="transmembrane region" description="Helical" evidence="6">
    <location>
        <begin position="463"/>
        <end position="491"/>
    </location>
</feature>
<evidence type="ECO:0000256" key="1">
    <source>
        <dbReference type="ARBA" id="ARBA00004651"/>
    </source>
</evidence>
<dbReference type="InterPro" id="IPR052159">
    <property type="entry name" value="Competence_DNA_uptake"/>
</dbReference>
<evidence type="ECO:0000256" key="6">
    <source>
        <dbReference type="SAM" id="Phobius"/>
    </source>
</evidence>
<organism evidence="8 9">
    <name type="scientific">Acetivibrio thermocellus (strain ATCC 27405 / DSM 1237 / JCM 9322 / NBRC 103400 / NCIMB 10682 / NRRL B-4536 / VPI 7372)</name>
    <name type="common">Clostridium thermocellum</name>
    <dbReference type="NCBI Taxonomy" id="203119"/>
    <lineage>
        <taxon>Bacteria</taxon>
        <taxon>Bacillati</taxon>
        <taxon>Bacillota</taxon>
        <taxon>Clostridia</taxon>
        <taxon>Eubacteriales</taxon>
        <taxon>Oscillospiraceae</taxon>
        <taxon>Acetivibrio</taxon>
    </lineage>
</organism>
<evidence type="ECO:0000259" key="7">
    <source>
        <dbReference type="SMART" id="SM00849"/>
    </source>
</evidence>
<dbReference type="Pfam" id="PF00753">
    <property type="entry name" value="Lactamase_B"/>
    <property type="match status" value="1"/>
</dbReference>
<accession>A3DD12</accession>
<dbReference type="Pfam" id="PF13567">
    <property type="entry name" value="DUF4131"/>
    <property type="match status" value="1"/>
</dbReference>
<evidence type="ECO:0000313" key="9">
    <source>
        <dbReference type="Proteomes" id="UP000002145"/>
    </source>
</evidence>
<reference evidence="8 9" key="2">
    <citation type="journal article" date="2013" name="Biotechnol. Biofuels">
        <title>Global transcriptome analysis of Clostridium thermocellum ATCC 27405 during growth on dilute acid pretreated Populus and switchgrass.</title>
        <authorList>
            <person name="Wilson C.M."/>
            <person name="Rodriguez M.Jr."/>
            <person name="Johnson C.M."/>
            <person name="Martin S.L."/>
            <person name="Chu T.M."/>
            <person name="Wolfinger R.D."/>
            <person name="Hauser L.J."/>
            <person name="Land M.L."/>
            <person name="Klingeman D.M."/>
            <person name="Syed M.H."/>
            <person name="Ragauskas A.J."/>
            <person name="Tschaplinski T.J."/>
            <person name="Mielenz J.R."/>
            <person name="Brown S.D."/>
        </authorList>
    </citation>
    <scope>NUCLEOTIDE SEQUENCE [LARGE SCALE GENOMIC DNA]</scope>
    <source>
        <strain evidence="9">ATCC 27405 / DSM 1237 / JCM 9322 / NBRC 103400 / NCIMB 10682 / NRRL B-4536 / VPI 7372</strain>
    </source>
</reference>
<dbReference type="Gene3D" id="3.60.15.10">
    <property type="entry name" value="Ribonuclease Z/Hydroxyacylglutathione hydrolase-like"/>
    <property type="match status" value="1"/>
</dbReference>